<protein>
    <submittedName>
        <fullName evidence="3">Uroporphyrinogen decarboxylase</fullName>
    </submittedName>
</protein>
<evidence type="ECO:0000259" key="1">
    <source>
        <dbReference type="Pfam" id="PF01208"/>
    </source>
</evidence>
<organism evidence="3 4">
    <name type="scientific">Candidatus Hakubella thermalkaliphila</name>
    <dbReference type="NCBI Taxonomy" id="2754717"/>
    <lineage>
        <taxon>Bacteria</taxon>
        <taxon>Bacillati</taxon>
        <taxon>Actinomycetota</taxon>
        <taxon>Actinomycetota incertae sedis</taxon>
        <taxon>Candidatus Hakubellales</taxon>
        <taxon>Candidatus Hakubellaceae</taxon>
        <taxon>Candidatus Hakubella</taxon>
    </lineage>
</organism>
<reference evidence="4 5" key="1">
    <citation type="journal article" date="2020" name="Front. Microbiol.">
        <title>Single-cell genomics of novel Actinobacteria with the Wood-Ljungdahl pathway discovered in a serpentinizing system.</title>
        <authorList>
            <person name="Merino N."/>
            <person name="Kawai M."/>
            <person name="Boyd E.S."/>
            <person name="Colman D.R."/>
            <person name="McGlynn S.E."/>
            <person name="Nealson K.H."/>
            <person name="Kurokawa K."/>
            <person name="Hongoh Y."/>
        </authorList>
    </citation>
    <scope>NUCLEOTIDE SEQUENCE [LARGE SCALE GENOMIC DNA]</scope>
    <source>
        <strain evidence="2 5">S33</strain>
        <strain evidence="3 4">S43</strain>
    </source>
</reference>
<dbReference type="SUPFAM" id="SSF51726">
    <property type="entry name" value="UROD/MetE-like"/>
    <property type="match status" value="1"/>
</dbReference>
<evidence type="ECO:0000313" key="3">
    <source>
        <dbReference type="EMBL" id="GFP35758.1"/>
    </source>
</evidence>
<dbReference type="InterPro" id="IPR038071">
    <property type="entry name" value="UROD/MetE-like_sf"/>
</dbReference>
<evidence type="ECO:0000313" key="2">
    <source>
        <dbReference type="EMBL" id="GFP27723.1"/>
    </source>
</evidence>
<dbReference type="RefSeq" id="WP_176230268.1">
    <property type="nucleotide sequence ID" value="NZ_BLRY01000059.1"/>
</dbReference>
<dbReference type="InterPro" id="IPR052024">
    <property type="entry name" value="Methanogen_methyltrans"/>
</dbReference>
<dbReference type="InterPro" id="IPR000257">
    <property type="entry name" value="Uroporphyrinogen_deCOase"/>
</dbReference>
<gene>
    <name evidence="2" type="ORF">HKBW3S33_01133</name>
    <name evidence="3" type="ORF">HKBW3S43_01547</name>
</gene>
<proteinExistence type="predicted"/>
<dbReference type="PANTHER" id="PTHR47099">
    <property type="entry name" value="METHYLCOBAMIDE:COM METHYLTRANSFERASE MTBA"/>
    <property type="match status" value="1"/>
</dbReference>
<name>A0A6V8QGR2_9ACTN</name>
<dbReference type="Proteomes" id="UP000576480">
    <property type="component" value="Unassembled WGS sequence"/>
</dbReference>
<dbReference type="EMBL" id="BLSB01000204">
    <property type="protein sequence ID" value="GFP35758.1"/>
    <property type="molecule type" value="Genomic_DNA"/>
</dbReference>
<dbReference type="GO" id="GO:0004853">
    <property type="term" value="F:uroporphyrinogen decarboxylase activity"/>
    <property type="evidence" value="ECO:0007669"/>
    <property type="project" value="InterPro"/>
</dbReference>
<dbReference type="Pfam" id="PF01208">
    <property type="entry name" value="URO-D"/>
    <property type="match status" value="1"/>
</dbReference>
<accession>A0A6V8QGR2</accession>
<dbReference type="PANTHER" id="PTHR47099:SF1">
    <property type="entry name" value="METHYLCOBAMIDE:COM METHYLTRANSFERASE MTBA"/>
    <property type="match status" value="1"/>
</dbReference>
<dbReference type="AlphaFoldDB" id="A0A6V8QGR2"/>
<dbReference type="Gene3D" id="3.20.20.210">
    <property type="match status" value="1"/>
</dbReference>
<comment type="caution">
    <text evidence="3">The sequence shown here is derived from an EMBL/GenBank/DDBJ whole genome shotgun (WGS) entry which is preliminary data.</text>
</comment>
<keyword evidence="5" id="KW-1185">Reference proteome</keyword>
<evidence type="ECO:0000313" key="4">
    <source>
        <dbReference type="Proteomes" id="UP000576480"/>
    </source>
</evidence>
<dbReference type="GO" id="GO:0006779">
    <property type="term" value="P:porphyrin-containing compound biosynthetic process"/>
    <property type="evidence" value="ECO:0007669"/>
    <property type="project" value="InterPro"/>
</dbReference>
<sequence length="360" mass="41205">MVQYTPFERFLAAARFEKVDYVPVVGAITHFYMDHLMEYQAKGIEALLDRERNIKILRYGAEVFPEVPLIFIVNPFSNILMDMLLQLDNRDAFYWGQSELRVGKIRSTEDLAKIEIPEAFSSDVSRFLLGEWKWYVDHIPPDLKKDYGYCDGLIRFDSPFDTVTENVGASEWFIKMRTEPSFVHRAMELFTEAAILGAKALARAIGEPKWVILAEDFPGMISAKHYREFVLPYHQRIFATFPQVLKLLHNDSNTTHLLDVLPECGMDIFHLGYEVNLRLAREKMGKKVALMGNIAPMGVLLRGSDEMVRQVCQEQILIGKEGGGFIFSSGGEVNQGTDPARIRLMVEYAKKFGRYNDLIA</sequence>
<evidence type="ECO:0000313" key="5">
    <source>
        <dbReference type="Proteomes" id="UP000591948"/>
    </source>
</evidence>
<feature type="domain" description="Uroporphyrinogen decarboxylase (URO-D)" evidence="1">
    <location>
        <begin position="158"/>
        <end position="351"/>
    </location>
</feature>
<dbReference type="Proteomes" id="UP000591948">
    <property type="component" value="Unassembled WGS sequence"/>
</dbReference>
<dbReference type="EMBL" id="BLRY01000059">
    <property type="protein sequence ID" value="GFP27723.1"/>
    <property type="molecule type" value="Genomic_DNA"/>
</dbReference>